<dbReference type="GO" id="GO:0015888">
    <property type="term" value="P:thiamine transport"/>
    <property type="evidence" value="ECO:0007669"/>
    <property type="project" value="TreeGrafter"/>
</dbReference>
<keyword evidence="7" id="KW-1185">Reference proteome</keyword>
<dbReference type="PANTHER" id="PTHR30006:SF3">
    <property type="entry name" value="THIAMINE-BINDING PERIPLASMIC PROTEIN"/>
    <property type="match status" value="1"/>
</dbReference>
<protein>
    <submittedName>
        <fullName evidence="6">ABC transporter substrate-binding protein</fullName>
    </submittedName>
</protein>
<keyword evidence="4" id="KW-0732">Signal</keyword>
<dbReference type="GO" id="GO:0030288">
    <property type="term" value="C:outer membrane-bounded periplasmic space"/>
    <property type="evidence" value="ECO:0007669"/>
    <property type="project" value="TreeGrafter"/>
</dbReference>
<dbReference type="SUPFAM" id="SSF53850">
    <property type="entry name" value="Periplasmic binding protein-like II"/>
    <property type="match status" value="1"/>
</dbReference>
<evidence type="ECO:0000256" key="1">
    <source>
        <dbReference type="ARBA" id="ARBA00004418"/>
    </source>
</evidence>
<accession>A0AAW9R5Y9</accession>
<dbReference type="RefSeq" id="WP_354694524.1">
    <property type="nucleotide sequence ID" value="NZ_JAZHOG010000003.1"/>
</dbReference>
<comment type="similarity">
    <text evidence="2">Belongs to the bacterial solute-binding protein 1 family.</text>
</comment>
<dbReference type="Pfam" id="PF13416">
    <property type="entry name" value="SBP_bac_8"/>
    <property type="match status" value="1"/>
</dbReference>
<keyword evidence="3" id="KW-0813">Transport</keyword>
<gene>
    <name evidence="6" type="ORF">V3330_06180</name>
</gene>
<dbReference type="InterPro" id="IPR006059">
    <property type="entry name" value="SBP"/>
</dbReference>
<keyword evidence="5" id="KW-0574">Periplasm</keyword>
<dbReference type="Proteomes" id="UP001359886">
    <property type="component" value="Unassembled WGS sequence"/>
</dbReference>
<comment type="subcellular location">
    <subcellularLocation>
        <location evidence="1">Periplasm</location>
    </subcellularLocation>
</comment>
<evidence type="ECO:0000313" key="6">
    <source>
        <dbReference type="EMBL" id="MEJ8567209.1"/>
    </source>
</evidence>
<dbReference type="GO" id="GO:0030976">
    <property type="term" value="F:thiamine pyrophosphate binding"/>
    <property type="evidence" value="ECO:0007669"/>
    <property type="project" value="TreeGrafter"/>
</dbReference>
<comment type="caution">
    <text evidence="6">The sequence shown here is derived from an EMBL/GenBank/DDBJ whole genome shotgun (WGS) entry which is preliminary data.</text>
</comment>
<proteinExistence type="inferred from homology"/>
<evidence type="ECO:0000256" key="5">
    <source>
        <dbReference type="ARBA" id="ARBA00022764"/>
    </source>
</evidence>
<evidence type="ECO:0000256" key="4">
    <source>
        <dbReference type="ARBA" id="ARBA00022729"/>
    </source>
</evidence>
<dbReference type="GO" id="GO:0030975">
    <property type="term" value="F:thiamine binding"/>
    <property type="evidence" value="ECO:0007669"/>
    <property type="project" value="TreeGrafter"/>
</dbReference>
<evidence type="ECO:0000256" key="3">
    <source>
        <dbReference type="ARBA" id="ARBA00022448"/>
    </source>
</evidence>
<dbReference type="AlphaFoldDB" id="A0AAW9R5Y9"/>
<dbReference type="PANTHER" id="PTHR30006">
    <property type="entry name" value="THIAMINE-BINDING PERIPLASMIC PROTEIN-RELATED"/>
    <property type="match status" value="1"/>
</dbReference>
<dbReference type="Gene3D" id="3.40.190.10">
    <property type="entry name" value="Periplasmic binding protein-like II"/>
    <property type="match status" value="2"/>
</dbReference>
<dbReference type="CDD" id="cd13589">
    <property type="entry name" value="PBP2_polyamine_RpCGA009"/>
    <property type="match status" value="1"/>
</dbReference>
<sequence length="362" mass="40273">MRNGRIWIAAGLLFAAGVWLFAPSRQHEDTNYLVVVSWGGSFQEAQREVLFRPFTAATGIQIIEETGPTAARVQAMAQSGRAEWDVALMTPADVLRLGRAGYLAKVDQSHPELAPLLPDLDPRAILDHGVGDFFSSKVMAYGTDDYSAEHHPRTWAEFWDVERFPGLRVIDAGDWTMPPIEYALLADGVEPDDLYPLDFERAYASIGRLAPHVLKFSDSPVMAAQALVDGEASLAAVTLGRIAQLKAQGAPVGFEWNQGLMEVNYWVIMENTDHIEAATRFIAFAARPEIQAAMSRLQPLGPSNRRAFEFLAPERARQLPTYPENLERQIFVDAGYWAREDASGKSNAERNAELWREFVLGQ</sequence>
<reference evidence="6 7" key="1">
    <citation type="submission" date="2024-02" db="EMBL/GenBank/DDBJ databases">
        <title>A novel Wenzhouxiangellaceae bacterium, isolated from coastal sediments.</title>
        <authorList>
            <person name="Du Z.-J."/>
            <person name="Ye Y.-Q."/>
            <person name="Zhang X.-Y."/>
        </authorList>
    </citation>
    <scope>NUCLEOTIDE SEQUENCE [LARGE SCALE GENOMIC DNA]</scope>
    <source>
        <strain evidence="6 7">CH-27</strain>
    </source>
</reference>
<name>A0AAW9R5Y9_9GAMM</name>
<evidence type="ECO:0000256" key="2">
    <source>
        <dbReference type="ARBA" id="ARBA00008520"/>
    </source>
</evidence>
<dbReference type="EMBL" id="JAZHOG010000003">
    <property type="protein sequence ID" value="MEJ8567209.1"/>
    <property type="molecule type" value="Genomic_DNA"/>
</dbReference>
<evidence type="ECO:0000313" key="7">
    <source>
        <dbReference type="Proteomes" id="UP001359886"/>
    </source>
</evidence>
<organism evidence="6 7">
    <name type="scientific">Elongatibacter sediminis</name>
    <dbReference type="NCBI Taxonomy" id="3119006"/>
    <lineage>
        <taxon>Bacteria</taxon>
        <taxon>Pseudomonadati</taxon>
        <taxon>Pseudomonadota</taxon>
        <taxon>Gammaproteobacteria</taxon>
        <taxon>Chromatiales</taxon>
        <taxon>Wenzhouxiangellaceae</taxon>
        <taxon>Elongatibacter</taxon>
    </lineage>
</organism>